<sequence length="568" mass="63702">MVQEIFVPMMPLHDNPIPTCDIPSVRKLCELAGFEGYMWCELKNTTREYAQYNYISRSGIHGTGFRDWGSRTIRYELGLMAQHFLDVGGYGVKYWGAPTRRIIQYPKDRLRIMEILRQLFWRQNWHGVQAVEQKNRPRNGLKIALSDQGSTSRGVNPTSGHQQLIDIQRQQPGPVTPPTRPTSRQYFPPDLTVANYGGLPFYSTPSDSEFGHGDGVRHATSSKPRESPRNHWRACPAPITQMGLQGPLAGIQAGPAGFPSRLSLRNSDLARKPSKNGEGDDESVPIQGSNRKRTASQQPDALHKTPKSMKYKNETEESSIIITDHDEASDTPLASFSRSRHRRSPAIKVEDAFTSRPTSRPPDDGALNLDILEYGGDGQPLSRPNAESLKFADEPPYFPGPGLATNQSTPLDSSVIEEQDPLSLPSLIASSTATREQPQDAPKPEVQIQYFIITARTPRLSYTLWPEGTLRDKILGEVFDEVALYTSKKRVEEIVFKLSTSQVEMEYPIRRGDKNTFEDMRRAFNESLRVDRKKGVTKFKIWLEPDPAGHGLTEAELVEGSNSEDDTV</sequence>
<feature type="region of interest" description="Disordered" evidence="1">
    <location>
        <begin position="205"/>
        <end position="367"/>
    </location>
</feature>
<proteinExistence type="predicted"/>
<name>A0A8H6FQG0_9LECA</name>
<feature type="compositionally biased region" description="Basic and acidic residues" evidence="1">
    <location>
        <begin position="209"/>
        <end position="229"/>
    </location>
</feature>
<organism evidence="2 3">
    <name type="scientific">Letharia columbiana</name>
    <dbReference type="NCBI Taxonomy" id="112416"/>
    <lineage>
        <taxon>Eukaryota</taxon>
        <taxon>Fungi</taxon>
        <taxon>Dikarya</taxon>
        <taxon>Ascomycota</taxon>
        <taxon>Pezizomycotina</taxon>
        <taxon>Lecanoromycetes</taxon>
        <taxon>OSLEUM clade</taxon>
        <taxon>Lecanoromycetidae</taxon>
        <taxon>Lecanorales</taxon>
        <taxon>Lecanorineae</taxon>
        <taxon>Parmeliaceae</taxon>
        <taxon>Letharia</taxon>
    </lineage>
</organism>
<dbReference type="GeneID" id="59290657"/>
<dbReference type="RefSeq" id="XP_037162215.1">
    <property type="nucleotide sequence ID" value="XM_037310899.1"/>
</dbReference>
<dbReference type="AlphaFoldDB" id="A0A8H6FQG0"/>
<reference evidence="2 3" key="1">
    <citation type="journal article" date="2020" name="Genomics">
        <title>Complete, high-quality genomes from long-read metagenomic sequencing of two wolf lichen thalli reveals enigmatic genome architecture.</title>
        <authorList>
            <person name="McKenzie S.K."/>
            <person name="Walston R.F."/>
            <person name="Allen J.L."/>
        </authorList>
    </citation>
    <scope>NUCLEOTIDE SEQUENCE [LARGE SCALE GENOMIC DNA]</scope>
    <source>
        <strain evidence="2">WasteWater2</strain>
    </source>
</reference>
<feature type="region of interest" description="Disordered" evidence="1">
    <location>
        <begin position="169"/>
        <end position="188"/>
    </location>
</feature>
<evidence type="ECO:0000256" key="1">
    <source>
        <dbReference type="SAM" id="MobiDB-lite"/>
    </source>
</evidence>
<protein>
    <submittedName>
        <fullName evidence="2">Uncharacterized protein</fullName>
    </submittedName>
</protein>
<comment type="caution">
    <text evidence="2">The sequence shown here is derived from an EMBL/GenBank/DDBJ whole genome shotgun (WGS) entry which is preliminary data.</text>
</comment>
<dbReference type="OrthoDB" id="5379191at2759"/>
<gene>
    <name evidence="2" type="ORF">HO173_009003</name>
</gene>
<feature type="compositionally biased region" description="Basic and acidic residues" evidence="1">
    <location>
        <begin position="268"/>
        <end position="278"/>
    </location>
</feature>
<dbReference type="Proteomes" id="UP000578531">
    <property type="component" value="Unassembled WGS sequence"/>
</dbReference>
<keyword evidence="3" id="KW-1185">Reference proteome</keyword>
<dbReference type="EMBL" id="JACCJC010000045">
    <property type="protein sequence ID" value="KAF6232789.1"/>
    <property type="molecule type" value="Genomic_DNA"/>
</dbReference>
<evidence type="ECO:0000313" key="2">
    <source>
        <dbReference type="EMBL" id="KAF6232789.1"/>
    </source>
</evidence>
<evidence type="ECO:0000313" key="3">
    <source>
        <dbReference type="Proteomes" id="UP000578531"/>
    </source>
</evidence>
<accession>A0A8H6FQG0</accession>